<evidence type="ECO:0000256" key="5">
    <source>
        <dbReference type="PROSITE-ProRule" id="PRU00104"/>
    </source>
</evidence>
<dbReference type="InterPro" id="IPR001087">
    <property type="entry name" value="GDSL"/>
</dbReference>
<feature type="compositionally biased region" description="Polar residues" evidence="6">
    <location>
        <begin position="438"/>
        <end position="449"/>
    </location>
</feature>
<feature type="region of interest" description="Disordered" evidence="6">
    <location>
        <begin position="269"/>
        <end position="387"/>
    </location>
</feature>
<feature type="compositionally biased region" description="Low complexity" evidence="6">
    <location>
        <begin position="293"/>
        <end position="308"/>
    </location>
</feature>
<dbReference type="InterPro" id="IPR032353">
    <property type="entry name" value="AZUL"/>
</dbReference>
<organism evidence="8 9">
    <name type="scientific">Verticillium longisporum</name>
    <name type="common">Verticillium dahliae var. longisporum</name>
    <dbReference type="NCBI Taxonomy" id="100787"/>
    <lineage>
        <taxon>Eukaryota</taxon>
        <taxon>Fungi</taxon>
        <taxon>Dikarya</taxon>
        <taxon>Ascomycota</taxon>
        <taxon>Pezizomycotina</taxon>
        <taxon>Sordariomycetes</taxon>
        <taxon>Hypocreomycetidae</taxon>
        <taxon>Glomerellales</taxon>
        <taxon>Plectosphaerellaceae</taxon>
        <taxon>Verticillium</taxon>
    </lineage>
</organism>
<dbReference type="PANTHER" id="PTHR45700:SF8">
    <property type="entry name" value="HECT-TYPE E3 UBIQUITIN TRANSFERASE"/>
    <property type="match status" value="1"/>
</dbReference>
<dbReference type="Pfam" id="PF16558">
    <property type="entry name" value="AZUL"/>
    <property type="match status" value="1"/>
</dbReference>
<dbReference type="InterPro" id="IPR000569">
    <property type="entry name" value="HECT_dom"/>
</dbReference>
<keyword evidence="9" id="KW-1185">Reference proteome</keyword>
<dbReference type="PROSITE" id="PS50237">
    <property type="entry name" value="HECT"/>
    <property type="match status" value="1"/>
</dbReference>
<dbReference type="Gene3D" id="6.10.130.10">
    <property type="entry name" value="Ubiquitin-protein ligase E3A, N-terminal zinc-binding domain (AZUL)"/>
    <property type="match status" value="1"/>
</dbReference>
<dbReference type="InterPro" id="IPR044611">
    <property type="entry name" value="E3A/B/C-like"/>
</dbReference>
<feature type="region of interest" description="Disordered" evidence="6">
    <location>
        <begin position="412"/>
        <end position="449"/>
    </location>
</feature>
<evidence type="ECO:0000313" key="8">
    <source>
        <dbReference type="EMBL" id="CRJ96966.1"/>
    </source>
</evidence>
<feature type="compositionally biased region" description="Basic residues" evidence="6">
    <location>
        <begin position="198"/>
        <end position="207"/>
    </location>
</feature>
<dbReference type="EMBL" id="CVQH01001114">
    <property type="protein sequence ID" value="CRJ96966.1"/>
    <property type="molecule type" value="Genomic_DNA"/>
</dbReference>
<evidence type="ECO:0000313" key="9">
    <source>
        <dbReference type="Proteomes" id="UP000044602"/>
    </source>
</evidence>
<dbReference type="Pfam" id="PF00632">
    <property type="entry name" value="HECT"/>
    <property type="match status" value="1"/>
</dbReference>
<feature type="domain" description="HECT" evidence="7">
    <location>
        <begin position="949"/>
        <end position="1282"/>
    </location>
</feature>
<feature type="compositionally biased region" description="Pro residues" evidence="6">
    <location>
        <begin position="327"/>
        <end position="338"/>
    </location>
</feature>
<dbReference type="Gene3D" id="3.40.50.1110">
    <property type="entry name" value="SGNH hydrolase"/>
    <property type="match status" value="1"/>
</dbReference>
<sequence>MTRLDRAPQEDGDDIFASLWEEAPPFARLPADAPAELRQLVADIENPRRVYAVYRASRRHNFQLLVERYVAQLRYGCDSESCVTATCFTCRRRIAGKAPLRRYNTTSARTLAVCLASQDNPENGLCPYLKPSKEPAGALNSLIFAPRHSSQSFSDPFAPRQNNITRKNSDSRRPGAMRSPTERAQNADGCQLENNSRGQRRSASGRRSRFDSETGELQEPDVRVIERPISKDHRSFAANVFGTVAFKMLEWLTPSGLAAMAQKMDGIETDDKAEDSDDAKDPAPQTTPISMDEPPLSSSSETQTEQPEANLEPIEPELEVTTEPSIPEKPNPTAPTPPVNVEKPRRKSSARVRATSSANPKRTIPIEPSPAFVEGSAPGITSPRLNGNVIDKVHRTPKAAAAKTRAIPDIPATPSFFDNVPPRQNDVTLTEEPKSMTRSEVSGVETFTENKPVKRSSIVLPSQTEDKPDVSPLKHNTADSGEFAIPEGILPQSLTTLNIDLVDLISDILQDDGTAESHPLEPATVTRSSLEVTDQVQIPRRLKGSYTTYPKHLKKQWKQFIEQSLFNILSDPEKLIASFVRDGELLDSHSLWYCMLRLTRVAPSLVFDSLWIASASLFSTSRIHQASRSSRRLDVLGPPVNNAQAGQLMAICLHALVAAAPLVHDTRTLQEMSRIRSNGLTLAGSGAIAKQPAWLCLQYEDAFSDDLVLRLAKRLFSAISARQYAAEMTSNKEGLTSAQTAQSALQPLLAQLDLLSINTTPSLEFTAAERAVHEARASTLLLDWAKTVMLREWNGEPEISCNSSFGGAVALIAAMYEKRHSLLLGDAQFRVDYFADRLDSINMPVEWLSHKTTQHKKHMLDFPFIFNPSTLVSYFRSINFLRMSRSYEESSSLQTRMKAIVAPGGLITDPHHRVVLQDLLQTASGKFLVLDISRDGVVRDAFDQLWRREARELLRPLKVHLGEEGGEEGFDSGGVQQEFFRLAIAECLDPDFGAFTVDERTRMAWFVPGSIVPVWKFELLGILVSLAVYNGLTLPITFPKAMYRKLLGEPVDELHHIADGWPDLASGLTTLLEWDEKDGAVEDVFARTYEFSVSMFDQPISREMNSENPNWPQLKAKAESLAAQNPADAPLVTDENRNAYVSDYVRYLTDVSVRPQFEAFLRGFRACLHSKSLGLLTPPLLQSVVEGVQDIDIAELRRYTRYVGWDASHRAVHDFWSIVRRYDDTMKRRLLEFVTASDRVPVGGMRNLQFVVQKNGEEEGEGGHLPTAYTCYGTLLLPEYENWVCRNMSLSWKTLAVCGLLPVVSAAGKFNWHDTKSVIAFGDSYTFVLGTHGRTAYSFIGDYLPGNFSFTPKELLENKIWQNYTGTSAGGPNWIEHLTDCAVEDGSYSPLDCKVQLWDFAFAGANTAESLLPLHHNFTVPLVNQTQQYLTWADPVLRKKTCLDRSKSLVAIWIGINDINDLYLLNLTSRQMYHDHIKTLLEESVQSLYDRGYHNYLFVGLPPLDRNPGNQKKQAQYEAGIGAGPLPNATMIGWWYDELRTQTAAWTAAHADAKTIIFDAYDFLNDVFDNPAPYGITNMTDFCDARRQWPQIVEDPAQFGCGPIHEYFWFDSGHIGTRVHKALADGIRQTLIEESG</sequence>
<dbReference type="EC" id="2.3.2.26" evidence="2"/>
<feature type="active site" description="Glycyl thioester intermediate" evidence="5">
    <location>
        <position position="1271"/>
    </location>
</feature>
<evidence type="ECO:0000256" key="4">
    <source>
        <dbReference type="ARBA" id="ARBA00022786"/>
    </source>
</evidence>
<dbReference type="InterPro" id="IPR042556">
    <property type="entry name" value="AZUL_sf"/>
</dbReference>
<keyword evidence="3" id="KW-0808">Transferase</keyword>
<comment type="catalytic activity">
    <reaction evidence="1">
        <text>S-ubiquitinyl-[E2 ubiquitin-conjugating enzyme]-L-cysteine + [acceptor protein]-L-lysine = [E2 ubiquitin-conjugating enzyme]-L-cysteine + N(6)-ubiquitinyl-[acceptor protein]-L-lysine.</text>
        <dbReference type="EC" id="2.3.2.26"/>
    </reaction>
</comment>
<dbReference type="CDD" id="cd01846">
    <property type="entry name" value="fatty_acyltransferase_like"/>
    <property type="match status" value="1"/>
</dbReference>
<evidence type="ECO:0000256" key="1">
    <source>
        <dbReference type="ARBA" id="ARBA00000885"/>
    </source>
</evidence>
<dbReference type="SUPFAM" id="SSF56204">
    <property type="entry name" value="Hect, E3 ligase catalytic domain"/>
    <property type="match status" value="1"/>
</dbReference>
<protein>
    <recommendedName>
        <fullName evidence="2">HECT-type E3 ubiquitin transferase</fullName>
        <ecNumber evidence="2">2.3.2.26</ecNumber>
    </recommendedName>
</protein>
<dbReference type="Proteomes" id="UP000044602">
    <property type="component" value="Unassembled WGS sequence"/>
</dbReference>
<dbReference type="InterPro" id="IPR035983">
    <property type="entry name" value="Hect_E3_ubiquitin_ligase"/>
</dbReference>
<dbReference type="InterPro" id="IPR036514">
    <property type="entry name" value="SGNH_hydro_sf"/>
</dbReference>
<keyword evidence="4 5" id="KW-0833">Ubl conjugation pathway</keyword>
<dbReference type="STRING" id="100787.A0A0G4KHD7"/>
<proteinExistence type="predicted"/>
<dbReference type="PANTHER" id="PTHR45700">
    <property type="entry name" value="UBIQUITIN-PROTEIN LIGASE E3C"/>
    <property type="match status" value="1"/>
</dbReference>
<dbReference type="Gene3D" id="3.30.2160.10">
    <property type="entry name" value="Hect, E3 ligase catalytic domain"/>
    <property type="match status" value="1"/>
</dbReference>
<feature type="compositionally biased region" description="Polar residues" evidence="6">
    <location>
        <begin position="150"/>
        <end position="166"/>
    </location>
</feature>
<dbReference type="GO" id="GO:0016788">
    <property type="term" value="F:hydrolase activity, acting on ester bonds"/>
    <property type="evidence" value="ECO:0007669"/>
    <property type="project" value="InterPro"/>
</dbReference>
<evidence type="ECO:0000256" key="3">
    <source>
        <dbReference type="ARBA" id="ARBA00022679"/>
    </source>
</evidence>
<evidence type="ECO:0000259" key="7">
    <source>
        <dbReference type="PROSITE" id="PS50237"/>
    </source>
</evidence>
<dbReference type="SMART" id="SM00119">
    <property type="entry name" value="HECTc"/>
    <property type="match status" value="1"/>
</dbReference>
<dbReference type="Gene3D" id="3.30.2410.10">
    <property type="entry name" value="Hect, E3 ligase catalytic domain"/>
    <property type="match status" value="1"/>
</dbReference>
<reference evidence="8 9" key="1">
    <citation type="submission" date="2015-05" db="EMBL/GenBank/DDBJ databases">
        <authorList>
            <person name="Wang D.B."/>
            <person name="Wang M."/>
        </authorList>
    </citation>
    <scope>NUCLEOTIDE SEQUENCE [LARGE SCALE GENOMIC DNA]</scope>
    <source>
        <strain evidence="8">VL1</strain>
    </source>
</reference>
<evidence type="ECO:0000256" key="2">
    <source>
        <dbReference type="ARBA" id="ARBA00012485"/>
    </source>
</evidence>
<dbReference type="Gene3D" id="3.90.1750.10">
    <property type="entry name" value="Hect, E3 ligase catalytic domains"/>
    <property type="match status" value="1"/>
</dbReference>
<dbReference type="GO" id="GO:0061630">
    <property type="term" value="F:ubiquitin protein ligase activity"/>
    <property type="evidence" value="ECO:0007669"/>
    <property type="project" value="UniProtKB-EC"/>
</dbReference>
<dbReference type="GO" id="GO:0000209">
    <property type="term" value="P:protein polyubiquitination"/>
    <property type="evidence" value="ECO:0007669"/>
    <property type="project" value="InterPro"/>
</dbReference>
<feature type="region of interest" description="Disordered" evidence="6">
    <location>
        <begin position="150"/>
        <end position="224"/>
    </location>
</feature>
<name>A0A0G4KHD7_VERLO</name>
<dbReference type="Pfam" id="PF00657">
    <property type="entry name" value="Lipase_GDSL"/>
    <property type="match status" value="1"/>
</dbReference>
<evidence type="ECO:0000256" key="6">
    <source>
        <dbReference type="SAM" id="MobiDB-lite"/>
    </source>
</evidence>
<gene>
    <name evidence="8" type="ORF">BN1708_009430</name>
</gene>
<accession>A0A0G4KHD7</accession>
<dbReference type="SUPFAM" id="SSF52266">
    <property type="entry name" value="SGNH hydrolase"/>
    <property type="match status" value="1"/>
</dbReference>